<dbReference type="GO" id="GO:0005634">
    <property type="term" value="C:nucleus"/>
    <property type="evidence" value="ECO:0007669"/>
    <property type="project" value="TreeGrafter"/>
</dbReference>
<protein>
    <recommendedName>
        <fullName evidence="6">Exonuclease domain-containing protein</fullName>
    </recommendedName>
</protein>
<feature type="region of interest" description="Disordered" evidence="5">
    <location>
        <begin position="54"/>
        <end position="88"/>
    </location>
</feature>
<evidence type="ECO:0000256" key="1">
    <source>
        <dbReference type="ARBA" id="ARBA00022552"/>
    </source>
</evidence>
<gene>
    <name evidence="7" type="ORF">FGO68_gene12251</name>
</gene>
<dbReference type="GO" id="GO:0003676">
    <property type="term" value="F:nucleic acid binding"/>
    <property type="evidence" value="ECO:0007669"/>
    <property type="project" value="InterPro"/>
</dbReference>
<feature type="compositionally biased region" description="Basic and acidic residues" evidence="5">
    <location>
        <begin position="8"/>
        <end position="21"/>
    </location>
</feature>
<keyword evidence="1" id="KW-0698">rRNA processing</keyword>
<feature type="compositionally biased region" description="Basic and acidic residues" evidence="5">
    <location>
        <begin position="280"/>
        <end position="294"/>
    </location>
</feature>
<keyword evidence="8" id="KW-1185">Reference proteome</keyword>
<dbReference type="InterPro" id="IPR012337">
    <property type="entry name" value="RNaseH-like_sf"/>
</dbReference>
<dbReference type="EMBL" id="RRYP01004355">
    <property type="protein sequence ID" value="TNV82930.1"/>
    <property type="molecule type" value="Genomic_DNA"/>
</dbReference>
<keyword evidence="3" id="KW-0378">Hydrolase</keyword>
<name>A0A8J8NZ44_HALGN</name>
<feature type="region of interest" description="Disordered" evidence="5">
    <location>
        <begin position="1"/>
        <end position="25"/>
    </location>
</feature>
<dbReference type="InterPro" id="IPR047021">
    <property type="entry name" value="REXO1/3/4-like"/>
</dbReference>
<evidence type="ECO:0000313" key="8">
    <source>
        <dbReference type="Proteomes" id="UP000785679"/>
    </source>
</evidence>
<dbReference type="InterPro" id="IPR013520">
    <property type="entry name" value="Ribonucl_H"/>
</dbReference>
<dbReference type="GO" id="GO:0006364">
    <property type="term" value="P:rRNA processing"/>
    <property type="evidence" value="ECO:0007669"/>
    <property type="project" value="UniProtKB-KW"/>
</dbReference>
<evidence type="ECO:0000256" key="2">
    <source>
        <dbReference type="ARBA" id="ARBA00022722"/>
    </source>
</evidence>
<dbReference type="GO" id="GO:0004527">
    <property type="term" value="F:exonuclease activity"/>
    <property type="evidence" value="ECO:0007669"/>
    <property type="project" value="InterPro"/>
</dbReference>
<dbReference type="Gene3D" id="3.30.420.10">
    <property type="entry name" value="Ribonuclease H-like superfamily/Ribonuclease H"/>
    <property type="match status" value="1"/>
</dbReference>
<proteinExistence type="predicted"/>
<dbReference type="SMART" id="SM00479">
    <property type="entry name" value="EXOIII"/>
    <property type="match status" value="1"/>
</dbReference>
<evidence type="ECO:0000256" key="3">
    <source>
        <dbReference type="ARBA" id="ARBA00022801"/>
    </source>
</evidence>
<accession>A0A8J8NZ44</accession>
<comment type="caution">
    <text evidence="7">The sequence shown here is derived from an EMBL/GenBank/DDBJ whole genome shotgun (WGS) entry which is preliminary data.</text>
</comment>
<evidence type="ECO:0000313" key="7">
    <source>
        <dbReference type="EMBL" id="TNV82930.1"/>
    </source>
</evidence>
<reference evidence="7" key="1">
    <citation type="submission" date="2019-06" db="EMBL/GenBank/DDBJ databases">
        <authorList>
            <person name="Zheng W."/>
        </authorList>
    </citation>
    <scope>NUCLEOTIDE SEQUENCE</scope>
    <source>
        <strain evidence="7">QDHG01</strain>
    </source>
</reference>
<dbReference type="AlphaFoldDB" id="A0A8J8NZ44"/>
<feature type="compositionally biased region" description="Acidic residues" evidence="5">
    <location>
        <begin position="269"/>
        <end position="279"/>
    </location>
</feature>
<sequence>MYSQPDRPPFERSSETHHNRAEGSINYDRLNYNNYKSMRNRQFMNNFENEFNRGFRPKYQNNNTFAKKKTGNPGYDGPRRTGPGFKNWNNSLSKNYRPDFRMLYRKICFNTIQQTHQQDAIMRHIIEDKEHLKIENIVSMDVEYGGGRTVPRVAIVDFNENTLYYSDFCLRYEDWIETKLTEVADEQVKHFRQIDQNIHYSEKPIDITATEASKITKEEEELLSQIDEEIGDEELNEDDEEMIRQKLDPEFYADFHCDDEATQPNNEEMANEEDDNDTTDSDKHKDKTTDEKQQEIPPQKAQPTFMMPPMYDLMESDFGQQRRQKQKRKSKWEMLDERLEKDRRKDEYFFEAKQKKSLTASQYHQINFNQNDDNINGVFELDPNEMATPPEEEFNHQDNPQRKIEDEVMEEVVRHNITQEEWIEDHTGIKRKPFRVMHRELKEVLKGKIVVMHNLCKDFSYLRLTRHDCARTVDTSLFKMFQKRNLKRKLKDLVLEFIDEKIQKTVNHSPIEDARACMRLFKVYAREIGIYPVKLVWNCLYGSKEARFKDPPDIKNLNELDGPYSYLFKNDLDIMGSPKDSQHLSVAYNWAVNDQNERELIRVTVVNEQGLLLFDTIVQPSKAIKFVPLYNMYLYDPSFGIPLKYLAEMLNQVFDQKVIIGYQLSRLLNTLNLSSVFTTRDIVINDTIGVNCASNLAKTFFDANLDPFFRSTVTEARLYLGLYKSFQQEIDDQYLKQQLVEEFAFDENAEI</sequence>
<evidence type="ECO:0000256" key="5">
    <source>
        <dbReference type="SAM" id="MobiDB-lite"/>
    </source>
</evidence>
<dbReference type="PANTHER" id="PTHR12801:SF45">
    <property type="entry name" value="RNA EXONUCLEASE 4"/>
    <property type="match status" value="1"/>
</dbReference>
<dbReference type="SUPFAM" id="SSF53098">
    <property type="entry name" value="Ribonuclease H-like"/>
    <property type="match status" value="1"/>
</dbReference>
<feature type="region of interest" description="Disordered" evidence="5">
    <location>
        <begin position="260"/>
        <end position="306"/>
    </location>
</feature>
<keyword evidence="2" id="KW-0540">Nuclease</keyword>
<feature type="domain" description="Exonuclease" evidence="6">
    <location>
        <begin position="387"/>
        <end position="530"/>
    </location>
</feature>
<organism evidence="7 8">
    <name type="scientific">Halteria grandinella</name>
    <dbReference type="NCBI Taxonomy" id="5974"/>
    <lineage>
        <taxon>Eukaryota</taxon>
        <taxon>Sar</taxon>
        <taxon>Alveolata</taxon>
        <taxon>Ciliophora</taxon>
        <taxon>Intramacronucleata</taxon>
        <taxon>Spirotrichea</taxon>
        <taxon>Stichotrichia</taxon>
        <taxon>Sporadotrichida</taxon>
        <taxon>Halteriidae</taxon>
        <taxon>Halteria</taxon>
    </lineage>
</organism>
<evidence type="ECO:0000259" key="6">
    <source>
        <dbReference type="SMART" id="SM00479"/>
    </source>
</evidence>
<dbReference type="InterPro" id="IPR036397">
    <property type="entry name" value="RNaseH_sf"/>
</dbReference>
<comment type="function">
    <text evidence="4">Exoribonuclease involved in ribosome biosynthesis. Involved in the processing of ITS1, the internal transcribed spacer localized between the 18S and 5.8S rRNAs.</text>
</comment>
<dbReference type="OrthoDB" id="8191639at2759"/>
<dbReference type="Proteomes" id="UP000785679">
    <property type="component" value="Unassembled WGS sequence"/>
</dbReference>
<evidence type="ECO:0000256" key="4">
    <source>
        <dbReference type="ARBA" id="ARBA00025599"/>
    </source>
</evidence>
<dbReference type="PANTHER" id="PTHR12801">
    <property type="entry name" value="RNA EXONUCLEASE REXO1 / RECO3 FAMILY MEMBER-RELATED"/>
    <property type="match status" value="1"/>
</dbReference>